<feature type="domain" description="Exocyst complex subunit Exo70 C-terminal" evidence="7">
    <location>
        <begin position="445"/>
        <end position="806"/>
    </location>
</feature>
<dbReference type="AlphaFoldDB" id="A0A6P8FUF0"/>
<dbReference type="SUPFAM" id="SSF74788">
    <property type="entry name" value="Cullin repeat-like"/>
    <property type="match status" value="1"/>
</dbReference>
<dbReference type="PANTHER" id="PTHR12542">
    <property type="entry name" value="EXOCYST COMPLEX PROTEIN EXO70"/>
    <property type="match status" value="1"/>
</dbReference>
<dbReference type="GO" id="GO:0000145">
    <property type="term" value="C:exocyst"/>
    <property type="evidence" value="ECO:0007669"/>
    <property type="project" value="InterPro"/>
</dbReference>
<keyword evidence="3 5" id="KW-0268">Exocytosis</keyword>
<dbReference type="InterPro" id="IPR004140">
    <property type="entry name" value="Exo70"/>
</dbReference>
<dbReference type="Gene3D" id="1.20.1280.170">
    <property type="entry name" value="Exocyst complex component Exo70"/>
    <property type="match status" value="2"/>
</dbReference>
<comment type="function">
    <text evidence="5">Component of the exocyst complex involved in the docking of exocytic vesicles with fusion sites on the plasma membrane.</text>
</comment>
<dbReference type="GO" id="GO:0005546">
    <property type="term" value="F:phosphatidylinositol-4,5-bisphosphate binding"/>
    <property type="evidence" value="ECO:0007669"/>
    <property type="project" value="InterPro"/>
</dbReference>
<dbReference type="RefSeq" id="XP_031426757.1">
    <property type="nucleotide sequence ID" value="XM_031570897.2"/>
</dbReference>
<dbReference type="GO" id="GO:0006887">
    <property type="term" value="P:exocytosis"/>
    <property type="evidence" value="ECO:0007669"/>
    <property type="project" value="UniProtKB-KW"/>
</dbReference>
<accession>A0A6P8FUF0</accession>
<dbReference type="Pfam" id="PF20669">
    <property type="entry name" value="Exo70_N"/>
    <property type="match status" value="1"/>
</dbReference>
<evidence type="ECO:0000256" key="6">
    <source>
        <dbReference type="SAM" id="MobiDB-lite"/>
    </source>
</evidence>
<gene>
    <name evidence="9" type="primary">LOC105894946</name>
</gene>
<keyword evidence="2 5" id="KW-0813">Transport</keyword>
<dbReference type="Pfam" id="PF03081">
    <property type="entry name" value="Exo70_C"/>
    <property type="match status" value="1"/>
</dbReference>
<proteinExistence type="inferred from homology"/>
<protein>
    <recommendedName>
        <fullName evidence="4 5">Exocyst complex component 7</fullName>
    </recommendedName>
    <alternativeName>
        <fullName evidence="5">Exocyst complex component Exo70</fullName>
    </alternativeName>
</protein>
<dbReference type="GO" id="GO:0015031">
    <property type="term" value="P:protein transport"/>
    <property type="evidence" value="ECO:0007669"/>
    <property type="project" value="UniProtKB-KW"/>
</dbReference>
<dbReference type="GeneID" id="105894946"/>
<sequence length="813" mass="93197">MSKKQRTTSIDEIERRLKQDRKLLSVITDTLERNDQLTMGMESIFFSIDGRLERLKNKKMPMFEETERLEQLKLNTDRTLAKLDLVISHYHVIRTTNWIICQGPTGRLKKYLDSLDQIKRAAEYFEEVIPEGPELKPLRLTLNKAKQQLQSEFHRLLLRCSNPTTPIDVLNLIGPDEVLGIQRDDVGIPSPVLQELVSISTWCLEDHSSFDYLLEDIEEDSPLASKWKGGKRLKTCSLGRDTWASPHKKRAASWLGNKLKTRSLDRPPTLGPLPCRKEDSELLELPDIIEEEIPLTASSRLKTRSLDRTDSPKTFKAPLPGSPFVRKTVSWMSNKMKTRSLERHPGMEPLLQPPFNIFAVYSQARSCCLERSLKVFKDHLRKRSTSSASLHSLSSSSGPTSPSSSSSSSSSSTFSSVRDSLTRISKRLGKEGWCEIDVDSYSQCITAFGLLANVEFSALAKIFPQIHRKRTFDPLVQKALAVLIEDGEYIIFAVRHAVNAYHDYSALLTVLRALHALKAAQPSVNKVLEYTSCKTKDKLPYLIKSMGTFALKVLDRYPGSIMEEWSKKREMPEGGTVHELTSNVILFLSQLALLKTTAELFASRESGSETRHCETPDDDIKYLRPFISEVLEQVFLCLKNMATMYEDPSLRAIFLFNSYNYIHNSVSKAQLRGVWEDGAEQPQAVWEQRMEEQKQTYLLSWLKVSEYLIDDGMPPLQPGSKLNEKERHLIKGKFKSFNDGIEELLETQREWAIPDPDQREALSKAQVFLVGQAYRAFLERYKQVKFTKHPQKYYKYYPKEVEEMIQKFFDTLI</sequence>
<evidence type="ECO:0000256" key="1">
    <source>
        <dbReference type="ARBA" id="ARBA00006756"/>
    </source>
</evidence>
<evidence type="ECO:0000256" key="3">
    <source>
        <dbReference type="ARBA" id="ARBA00022483"/>
    </source>
</evidence>
<dbReference type="InterPro" id="IPR046364">
    <property type="entry name" value="Exo70_C"/>
</dbReference>
<dbReference type="PANTHER" id="PTHR12542:SF41">
    <property type="entry name" value="EXOCYST COMPLEX COMPONENT 7"/>
    <property type="match status" value="1"/>
</dbReference>
<dbReference type="OrthoDB" id="1922221at2759"/>
<dbReference type="Proteomes" id="UP000515152">
    <property type="component" value="Chromosome 1"/>
</dbReference>
<evidence type="ECO:0000313" key="9">
    <source>
        <dbReference type="RefSeq" id="XP_031426757.1"/>
    </source>
</evidence>
<evidence type="ECO:0000256" key="4">
    <source>
        <dbReference type="ARBA" id="ARBA00026169"/>
    </source>
</evidence>
<name>A0A6P8FUF0_CLUHA</name>
<evidence type="ECO:0000313" key="8">
    <source>
        <dbReference type="Proteomes" id="UP000515152"/>
    </source>
</evidence>
<reference evidence="9" key="1">
    <citation type="submission" date="2025-08" db="UniProtKB">
        <authorList>
            <consortium name="RefSeq"/>
        </authorList>
    </citation>
    <scope>IDENTIFICATION</scope>
</reference>
<evidence type="ECO:0000256" key="5">
    <source>
        <dbReference type="RuleBase" id="RU365026"/>
    </source>
</evidence>
<keyword evidence="5" id="KW-0653">Protein transport</keyword>
<organism evidence="8 9">
    <name type="scientific">Clupea harengus</name>
    <name type="common">Atlantic herring</name>
    <dbReference type="NCBI Taxonomy" id="7950"/>
    <lineage>
        <taxon>Eukaryota</taxon>
        <taxon>Metazoa</taxon>
        <taxon>Chordata</taxon>
        <taxon>Craniata</taxon>
        <taxon>Vertebrata</taxon>
        <taxon>Euteleostomi</taxon>
        <taxon>Actinopterygii</taxon>
        <taxon>Neopterygii</taxon>
        <taxon>Teleostei</taxon>
        <taxon>Clupei</taxon>
        <taxon>Clupeiformes</taxon>
        <taxon>Clupeoidei</taxon>
        <taxon>Clupeidae</taxon>
        <taxon>Clupea</taxon>
    </lineage>
</organism>
<keyword evidence="8" id="KW-1185">Reference proteome</keyword>
<feature type="region of interest" description="Disordered" evidence="6">
    <location>
        <begin position="387"/>
        <end position="414"/>
    </location>
</feature>
<dbReference type="InterPro" id="IPR016159">
    <property type="entry name" value="Cullin_repeat-like_dom_sf"/>
</dbReference>
<dbReference type="KEGG" id="char:105894946"/>
<comment type="similarity">
    <text evidence="1 5">Belongs to the EXO70 family.</text>
</comment>
<evidence type="ECO:0000256" key="2">
    <source>
        <dbReference type="ARBA" id="ARBA00022448"/>
    </source>
</evidence>
<evidence type="ECO:0000259" key="7">
    <source>
        <dbReference type="Pfam" id="PF03081"/>
    </source>
</evidence>